<evidence type="ECO:0000313" key="2">
    <source>
        <dbReference type="EMBL" id="RFU24060.1"/>
    </source>
</evidence>
<dbReference type="AlphaFoldDB" id="A0A3E2GSL1"/>
<evidence type="ECO:0008006" key="4">
    <source>
        <dbReference type="Google" id="ProtNLM"/>
    </source>
</evidence>
<evidence type="ECO:0000313" key="3">
    <source>
        <dbReference type="Proteomes" id="UP000258309"/>
    </source>
</evidence>
<name>A0A3E2GSL1_SCYLI</name>
<dbReference type="OMA" id="YKFIPEW"/>
<dbReference type="EMBL" id="NCSJ02000522">
    <property type="protein sequence ID" value="RFU24060.1"/>
    <property type="molecule type" value="Genomic_DNA"/>
</dbReference>
<keyword evidence="3" id="KW-1185">Reference proteome</keyword>
<accession>A0A3E2GSL1</accession>
<feature type="non-terminal residue" evidence="2">
    <location>
        <position position="690"/>
    </location>
</feature>
<gene>
    <name evidence="2" type="ORF">B7463_g12281</name>
</gene>
<organism evidence="2 3">
    <name type="scientific">Scytalidium lignicola</name>
    <name type="common">Hyphomycete</name>
    <dbReference type="NCBI Taxonomy" id="5539"/>
    <lineage>
        <taxon>Eukaryota</taxon>
        <taxon>Fungi</taxon>
        <taxon>Dikarya</taxon>
        <taxon>Ascomycota</taxon>
        <taxon>Pezizomycotina</taxon>
        <taxon>Leotiomycetes</taxon>
        <taxon>Leotiomycetes incertae sedis</taxon>
        <taxon>Scytalidium</taxon>
    </lineage>
</organism>
<dbReference type="Proteomes" id="UP000258309">
    <property type="component" value="Unassembled WGS sequence"/>
</dbReference>
<comment type="caution">
    <text evidence="2">The sequence shown here is derived from an EMBL/GenBank/DDBJ whole genome shotgun (WGS) entry which is preliminary data.</text>
</comment>
<proteinExistence type="predicted"/>
<feature type="region of interest" description="Disordered" evidence="1">
    <location>
        <begin position="554"/>
        <end position="583"/>
    </location>
</feature>
<feature type="non-terminal residue" evidence="2">
    <location>
        <position position="1"/>
    </location>
</feature>
<sequence>MDAMVIEKPELIRELHKDLARKYELHGRNIERIWHSFDRSQRTKVMKAGVVDDGVLNDPMDKSMGNVYKFMPEWNLRDITKPGSDYFLDLLKHRATKSLHEHMLINNLQHVEPFPYCFTSFIDEETYGKSFEIIDPDNEEAMASFSVAVDAGIGVPQSIGELILMRQESLLQALNIAVEDILDGSEPRNKNERTRKPMHTVNAAISRLSIDLKRERPSLPDLIASAVDQKSSLEDYLDLFRTEPVFLAHHVNRWFFSRPGLVQDENGRYLPVYTDRYISIAIFEMINSTVTAASSWNYLHRLLQLFLEKQDDKIYKTIILREISNICHLEYIRVQKNFKRYVQSGSGSKYFKRATGVYDDGIAHISMKIQPESLTKENPQLHYLLRLCQASTDATKAVVWIKNIDGLHQSHPSERDTMTERELDSFGDLAVISSFIQSLSALLPLPPVNLKNAKLYVSKSKQLAAELDSLKTQIDLSDFAVPIDNLLEPGMAESALDALDRFIVNKTGTKMRILYQNLIEDCISDIQDNFQEQKAKLKLAPPGVTPPIETCTTDTQVQQRRQKQKTHSTHSSAHDITPTLTSHPEAVQTPPVFKVKQDTIDVFSTLFLPSKSRGSISWTAFEAAMTDLKFSVEPKFGSVFTFLPPQDMAVRKSVTLHRPHQSRIEGYKLLLFARRLKRVYGWSERCFELV</sequence>
<dbReference type="OrthoDB" id="2922289at2759"/>
<dbReference type="STRING" id="5539.A0A3E2GSL1"/>
<evidence type="ECO:0000256" key="1">
    <source>
        <dbReference type="SAM" id="MobiDB-lite"/>
    </source>
</evidence>
<protein>
    <recommendedName>
        <fullName evidence="4">Ipa protein</fullName>
    </recommendedName>
</protein>
<dbReference type="PANTHER" id="PTHR40788:SF1">
    <property type="entry name" value="IPA PROTEIN"/>
    <property type="match status" value="1"/>
</dbReference>
<reference evidence="2 3" key="1">
    <citation type="submission" date="2018-05" db="EMBL/GenBank/DDBJ databases">
        <title>Draft genome sequence of Scytalidium lignicola DSM 105466, a ubiquitous saprotrophic fungus.</title>
        <authorList>
            <person name="Buettner E."/>
            <person name="Gebauer A.M."/>
            <person name="Hofrichter M."/>
            <person name="Liers C."/>
            <person name="Kellner H."/>
        </authorList>
    </citation>
    <scope>NUCLEOTIDE SEQUENCE [LARGE SCALE GENOMIC DNA]</scope>
    <source>
        <strain evidence="2 3">DSM 105466</strain>
    </source>
</reference>
<dbReference type="PANTHER" id="PTHR40788">
    <property type="entry name" value="CLR5 DOMAIN-CONTAINING PROTEIN-RELATED"/>
    <property type="match status" value="1"/>
</dbReference>